<dbReference type="EMBL" id="VSSQ01013444">
    <property type="protein sequence ID" value="MPM51501.1"/>
    <property type="molecule type" value="Genomic_DNA"/>
</dbReference>
<comment type="caution">
    <text evidence="1">The sequence shown here is derived from an EMBL/GenBank/DDBJ whole genome shotgun (WGS) entry which is preliminary data.</text>
</comment>
<name>A0A645AGT2_9ZZZZ</name>
<reference evidence="1" key="1">
    <citation type="submission" date="2019-08" db="EMBL/GenBank/DDBJ databases">
        <authorList>
            <person name="Kucharzyk K."/>
            <person name="Murdoch R.W."/>
            <person name="Higgins S."/>
            <person name="Loffler F."/>
        </authorList>
    </citation>
    <scope>NUCLEOTIDE SEQUENCE</scope>
</reference>
<proteinExistence type="predicted"/>
<dbReference type="AlphaFoldDB" id="A0A645AGT2"/>
<accession>A0A645AGT2</accession>
<sequence length="30" mass="3563">MGYSDFGLKIEIEGEKEFKKALSEIKRLFR</sequence>
<gene>
    <name evidence="1" type="ORF">SDC9_98250</name>
</gene>
<organism evidence="1">
    <name type="scientific">bioreactor metagenome</name>
    <dbReference type="NCBI Taxonomy" id="1076179"/>
    <lineage>
        <taxon>unclassified sequences</taxon>
        <taxon>metagenomes</taxon>
        <taxon>ecological metagenomes</taxon>
    </lineage>
</organism>
<evidence type="ECO:0000313" key="1">
    <source>
        <dbReference type="EMBL" id="MPM51501.1"/>
    </source>
</evidence>
<protein>
    <submittedName>
        <fullName evidence="1">Uncharacterized protein</fullName>
    </submittedName>
</protein>